<dbReference type="RefSeq" id="XP_019638394.1">
    <property type="nucleotide sequence ID" value="XM_019782835.1"/>
</dbReference>
<keyword evidence="3" id="KW-0812">Transmembrane</keyword>
<feature type="domain" description="Armadillo repeat-containing" evidence="10">
    <location>
        <begin position="70"/>
        <end position="284"/>
    </location>
</feature>
<dbReference type="InterPro" id="IPR016024">
    <property type="entry name" value="ARM-type_fold"/>
</dbReference>
<feature type="region of interest" description="Disordered" evidence="9">
    <location>
        <begin position="30"/>
        <end position="51"/>
    </location>
</feature>
<dbReference type="Proteomes" id="UP000515135">
    <property type="component" value="Unplaced"/>
</dbReference>
<dbReference type="InterPro" id="IPR011989">
    <property type="entry name" value="ARM-like"/>
</dbReference>
<dbReference type="Gene3D" id="1.25.10.10">
    <property type="entry name" value="Leucine-rich Repeat Variant"/>
    <property type="match status" value="2"/>
</dbReference>
<evidence type="ECO:0000256" key="2">
    <source>
        <dbReference type="ARBA" id="ARBA00010553"/>
    </source>
</evidence>
<evidence type="ECO:0000313" key="11">
    <source>
        <dbReference type="Proteomes" id="UP000515135"/>
    </source>
</evidence>
<comment type="subcellular location">
    <subcellularLocation>
        <location evidence="1">Mitochondrion outer membrane</location>
        <topology evidence="1">Single-pass membrane protein</topology>
    </subcellularLocation>
</comment>
<evidence type="ECO:0000256" key="1">
    <source>
        <dbReference type="ARBA" id="ARBA00004572"/>
    </source>
</evidence>
<dbReference type="PROSITE" id="PS50176">
    <property type="entry name" value="ARM_REPEAT"/>
    <property type="match status" value="1"/>
</dbReference>
<evidence type="ECO:0000256" key="3">
    <source>
        <dbReference type="ARBA" id="ARBA00022692"/>
    </source>
</evidence>
<dbReference type="PANTHER" id="PTHR15712">
    <property type="entry name" value="ARMADILLO REPEAT CONTAINING PROTEIN"/>
    <property type="match status" value="1"/>
</dbReference>
<comment type="similarity">
    <text evidence="2">Belongs to the eutherian X-chromosome-specific Armcx family.</text>
</comment>
<evidence type="ECO:0000259" key="10">
    <source>
        <dbReference type="Pfam" id="PF04826"/>
    </source>
</evidence>
<dbReference type="InterPro" id="IPR000225">
    <property type="entry name" value="Armadillo"/>
</dbReference>
<proteinExistence type="inferred from homology"/>
<keyword evidence="4" id="KW-0735">Signal-anchor</keyword>
<dbReference type="AlphaFoldDB" id="A0A6P4ZWK7"/>
<evidence type="ECO:0000256" key="4">
    <source>
        <dbReference type="ARBA" id="ARBA00022968"/>
    </source>
</evidence>
<dbReference type="SMART" id="SM00185">
    <property type="entry name" value="ARM"/>
    <property type="match status" value="3"/>
</dbReference>
<evidence type="ECO:0000313" key="12">
    <source>
        <dbReference type="RefSeq" id="XP_019638394.1"/>
    </source>
</evidence>
<keyword evidence="7" id="KW-0472">Membrane</keyword>
<sequence length="330" mass="36361">MIRRFLVIGLGAVGSYVVYRIVDRLYFSGNEEEEETEKETDDKKKTSQPVCNNVDSHELEDLATSNSLSSSQVAFLFALLRSENPGVVERTLRTISNLAAFTSNQNVMRESGLLKAVVDTLQRSDDSPGIQACCCQALSNLAMNMANQTVVQSCLPFVVKKIVRSTETDATTLPSLNLLTNMTVLDDHHHHVCPASAKLLQLSVKEEEASTVQLQSLKVLVNLSCNQTSIETLLHSPVPPQFLALIQSTIADIQLRALTFVANVVSFQDDEVLSSDFAADSLQALLYGSGGRRRDIYAMVLKLTKHPSEDIRKQASRILVAKMLGYDNQD</sequence>
<feature type="compositionally biased region" description="Acidic residues" evidence="9">
    <location>
        <begin position="30"/>
        <end position="39"/>
    </location>
</feature>
<keyword evidence="6" id="KW-0496">Mitochondrion</keyword>
<accession>A0A6P4ZWK7</accession>
<evidence type="ECO:0000256" key="7">
    <source>
        <dbReference type="ARBA" id="ARBA00023136"/>
    </source>
</evidence>
<dbReference type="Pfam" id="PF04826">
    <property type="entry name" value="Arm_2"/>
    <property type="match status" value="1"/>
</dbReference>
<dbReference type="KEGG" id="bbel:109480601"/>
<dbReference type="PANTHER" id="PTHR15712:SF23">
    <property type="entry name" value="ARMADILLO REPEAT CONTAINING 10"/>
    <property type="match status" value="1"/>
</dbReference>
<protein>
    <submittedName>
        <fullName evidence="12">Armadillo repeat-containing protein 10-like</fullName>
    </submittedName>
</protein>
<dbReference type="OrthoDB" id="10017790at2759"/>
<name>A0A6P4ZWK7_BRABE</name>
<keyword evidence="5" id="KW-1133">Transmembrane helix</keyword>
<feature type="repeat" description="ARM" evidence="8">
    <location>
        <begin position="112"/>
        <end position="151"/>
    </location>
</feature>
<evidence type="ECO:0000256" key="9">
    <source>
        <dbReference type="SAM" id="MobiDB-lite"/>
    </source>
</evidence>
<evidence type="ECO:0000256" key="6">
    <source>
        <dbReference type="ARBA" id="ARBA00023128"/>
    </source>
</evidence>
<dbReference type="SUPFAM" id="SSF48371">
    <property type="entry name" value="ARM repeat"/>
    <property type="match status" value="1"/>
</dbReference>
<dbReference type="InterPro" id="IPR006911">
    <property type="entry name" value="ARM-rpt_dom"/>
</dbReference>
<dbReference type="InterPro" id="IPR051303">
    <property type="entry name" value="Armcx_regulator"/>
</dbReference>
<keyword evidence="11" id="KW-1185">Reference proteome</keyword>
<dbReference type="GeneID" id="109480601"/>
<organism evidence="11 12">
    <name type="scientific">Branchiostoma belcheri</name>
    <name type="common">Amphioxus</name>
    <dbReference type="NCBI Taxonomy" id="7741"/>
    <lineage>
        <taxon>Eukaryota</taxon>
        <taxon>Metazoa</taxon>
        <taxon>Chordata</taxon>
        <taxon>Cephalochordata</taxon>
        <taxon>Leptocardii</taxon>
        <taxon>Amphioxiformes</taxon>
        <taxon>Branchiostomatidae</taxon>
        <taxon>Branchiostoma</taxon>
    </lineage>
</organism>
<dbReference type="GO" id="GO:0005741">
    <property type="term" value="C:mitochondrial outer membrane"/>
    <property type="evidence" value="ECO:0007669"/>
    <property type="project" value="UniProtKB-SubCell"/>
</dbReference>
<evidence type="ECO:0000256" key="8">
    <source>
        <dbReference type="PROSITE-ProRule" id="PRU00259"/>
    </source>
</evidence>
<evidence type="ECO:0000256" key="5">
    <source>
        <dbReference type="ARBA" id="ARBA00022989"/>
    </source>
</evidence>
<reference evidence="12" key="1">
    <citation type="submission" date="2025-08" db="UniProtKB">
        <authorList>
            <consortium name="RefSeq"/>
        </authorList>
    </citation>
    <scope>IDENTIFICATION</scope>
    <source>
        <tissue evidence="12">Gonad</tissue>
    </source>
</reference>
<gene>
    <name evidence="12" type="primary">LOC109480601</name>
</gene>